<evidence type="ECO:0000313" key="3">
    <source>
        <dbReference type="Proteomes" id="UP000620104"/>
    </source>
</evidence>
<feature type="compositionally biased region" description="Basic residues" evidence="1">
    <location>
        <begin position="56"/>
        <end position="66"/>
    </location>
</feature>
<reference evidence="2" key="1">
    <citation type="submission" date="2020-07" db="EMBL/GenBank/DDBJ databases">
        <title>Draft Genome Sequence of a Deep-Sea Yeast, Naganishia (Cryptococcus) liquefaciens strain N6.</title>
        <authorList>
            <person name="Han Y.W."/>
            <person name="Kajitani R."/>
            <person name="Morimoto H."/>
            <person name="Parhat M."/>
            <person name="Tsubouchi H."/>
            <person name="Bakenova O."/>
            <person name="Ogata M."/>
            <person name="Argunhan B."/>
            <person name="Aoki R."/>
            <person name="Kajiwara S."/>
            <person name="Itoh T."/>
            <person name="Iwasaki H."/>
        </authorList>
    </citation>
    <scope>NUCLEOTIDE SEQUENCE</scope>
    <source>
        <strain evidence="2">N6</strain>
    </source>
</reference>
<evidence type="ECO:0000256" key="1">
    <source>
        <dbReference type="SAM" id="MobiDB-lite"/>
    </source>
</evidence>
<evidence type="ECO:0000313" key="2">
    <source>
        <dbReference type="EMBL" id="GHJ87363.1"/>
    </source>
</evidence>
<feature type="compositionally biased region" description="Polar residues" evidence="1">
    <location>
        <begin position="229"/>
        <end position="238"/>
    </location>
</feature>
<feature type="region of interest" description="Disordered" evidence="1">
    <location>
        <begin position="365"/>
        <end position="387"/>
    </location>
</feature>
<organism evidence="2 3">
    <name type="scientific">Naganishia liquefaciens</name>
    <dbReference type="NCBI Taxonomy" id="104408"/>
    <lineage>
        <taxon>Eukaryota</taxon>
        <taxon>Fungi</taxon>
        <taxon>Dikarya</taxon>
        <taxon>Basidiomycota</taxon>
        <taxon>Agaricomycotina</taxon>
        <taxon>Tremellomycetes</taxon>
        <taxon>Filobasidiales</taxon>
        <taxon>Filobasidiaceae</taxon>
        <taxon>Naganishia</taxon>
    </lineage>
</organism>
<feature type="region of interest" description="Disordered" evidence="1">
    <location>
        <begin position="166"/>
        <end position="187"/>
    </location>
</feature>
<gene>
    <name evidence="2" type="ORF">NliqN6_3765</name>
</gene>
<sequence>MPRTIKIELAHADTEKAHSPVPSTATSVRAPHDLGATVESAPTSPPASIALTSGSKNKKKKKKKASRSATLLLPVEVKGACEGDPLSVGTVEGSPTVDSEMGKDVNGIVIGRNAKPDEFAHVGAPVVESAGLKLDMTGVEIPRLRPATPHGTGKHRRRLDATVSIPLQPAPAPPVPQAPPPAPAAPAPLTVLSPPPAVKPTPDVHVDVDPNRVTVNTHPVQPSPPRQGSAKQNSKHGTSTIVPNQTIVEIFPPELYAAHQPPQAPVNTARTDVALRPSPSTAPLASVGPEVPAQRYHTHRFPHSPSTTSESSAPVALPERVPEVTKGLQGRGGGVGTLLRRSTGIQPVPIIDYHSFLRDSNRVLNNDQRPALPTHELTDPDPALEPDPVVHPAMTQTIKAPALDTEFSHRNLKVNEEQTRVKRIAMSTAGEAGIMTGIMRIVIIGGGEAPRIRDVGPVSAPADRAGEYALPPDYHTRVEQEKARVERERERLEEKMKAQFPGMWTGVGMMTRPPLGLGMAGFYPPMMSGVLEVRPPYMGPGVLIPGMSGGFNPNAIPGRFGRDILGRQFAGPGGIGHSTPYRPPDPSVLPPMPQGLPFVARPPKEGFDAYGRPIPPPLPEGFDGWGRPVPGPDGQLPMMRPPRLPFPGMGPGLPPNTSPPQEPSPVIPPSNPSIRLEEPPMFHRAPSTDSHYTYGDFESFAFAANRLNRPGRLRRPRALESHDVRKDEWGFFIEALAHEALRHASLDEGEPQPRLTSSVLDLLRAWQHAYFGPRAVQVFVSRNALWMPDERRIHTHTASYRDAHSDKDSTESESLEAYADARFPARERAARRDRRWQRARERRTARQADLEGEWDVHFAYTEPTVFRAGFRPRRYGERVSFERPEY</sequence>
<protein>
    <submittedName>
        <fullName evidence="2">Uncharacterized protein</fullName>
    </submittedName>
</protein>
<dbReference type="Proteomes" id="UP000620104">
    <property type="component" value="Unassembled WGS sequence"/>
</dbReference>
<keyword evidence="3" id="KW-1185">Reference proteome</keyword>
<proteinExistence type="predicted"/>
<dbReference type="EMBL" id="BLZA01000021">
    <property type="protein sequence ID" value="GHJ87363.1"/>
    <property type="molecule type" value="Genomic_DNA"/>
</dbReference>
<feature type="region of interest" description="Disordered" evidence="1">
    <location>
        <begin position="213"/>
        <end position="238"/>
    </location>
</feature>
<accession>A0A8H3TUX9</accession>
<feature type="region of interest" description="Disordered" evidence="1">
    <location>
        <begin position="645"/>
        <end position="673"/>
    </location>
</feature>
<feature type="compositionally biased region" description="Pro residues" evidence="1">
    <location>
        <begin position="652"/>
        <end position="671"/>
    </location>
</feature>
<name>A0A8H3TUX9_9TREE</name>
<feature type="region of interest" description="Disordered" evidence="1">
    <location>
        <begin position="10"/>
        <end position="67"/>
    </location>
</feature>
<feature type="compositionally biased region" description="Pro residues" evidence="1">
    <location>
        <begin position="168"/>
        <end position="186"/>
    </location>
</feature>
<comment type="caution">
    <text evidence="2">The sequence shown here is derived from an EMBL/GenBank/DDBJ whole genome shotgun (WGS) entry which is preliminary data.</text>
</comment>
<dbReference type="AlphaFoldDB" id="A0A8H3TUX9"/>
<feature type="region of interest" description="Disordered" evidence="1">
    <location>
        <begin position="797"/>
        <end position="816"/>
    </location>
</feature>
<feature type="compositionally biased region" description="Basic and acidic residues" evidence="1">
    <location>
        <begin position="799"/>
        <end position="810"/>
    </location>
</feature>
<dbReference type="OrthoDB" id="5314275at2759"/>